<dbReference type="InterPro" id="IPR049317">
    <property type="entry name" value="GCIP-like_N"/>
</dbReference>
<dbReference type="Gene3D" id="1.20.1410.10">
    <property type="entry name" value="I/LWEQ domain"/>
    <property type="match status" value="1"/>
</dbReference>
<dbReference type="PANTHER" id="PTHR15492">
    <property type="entry name" value="CYCLIN D1-BINDING PROTEIN 1"/>
    <property type="match status" value="1"/>
</dbReference>
<name>A0A395I7E4_ASPHC</name>
<dbReference type="VEuPathDB" id="FungiDB:BO97DRAFT_475465"/>
<feature type="compositionally biased region" description="Acidic residues" evidence="1">
    <location>
        <begin position="230"/>
        <end position="242"/>
    </location>
</feature>
<sequence>MAQKLHLTLTTTLTLLEQFQTAITTSTSTSTSTPPPSFATETTSSAPEIKPKDALPLLSASALTLKSQITKLSLVTITSPFTAAAVQPVLTALNESVLPSLVTGALLITATEHTVAFRTEAHALTKLALTELAALLHEVQTISEKKTTELAQAEKDAVTVAAGRAWETCDALIDLAGKGVVGFVMRRVEQWRDLVRDAVGEIEEWDPDEEGDEFFDELLGEDHTGHQDEGGDSEDEDEDGEESAALHAQKKDTLRVLRPIAQVYPAIVTHRLKKTADAVAEVRTLEALMGCLREIPELVDEVAGALYEANPEKSLRFLGLAKEKAVAALQLVTLPWQGAGEDKFSAWAKTWLRVMNELSGSNDSGHGLG</sequence>
<feature type="region of interest" description="Disordered" evidence="1">
    <location>
        <begin position="24"/>
        <end position="49"/>
    </location>
</feature>
<gene>
    <name evidence="4" type="ORF">BO97DRAFT_475465</name>
</gene>
<dbReference type="PANTHER" id="PTHR15492:SF1">
    <property type="entry name" value="CYCLIN-D1-BINDING PROTEIN 1"/>
    <property type="match status" value="1"/>
</dbReference>
<organism evidence="4 5">
    <name type="scientific">Aspergillus homomorphus (strain CBS 101889)</name>
    <dbReference type="NCBI Taxonomy" id="1450537"/>
    <lineage>
        <taxon>Eukaryota</taxon>
        <taxon>Fungi</taxon>
        <taxon>Dikarya</taxon>
        <taxon>Ascomycota</taxon>
        <taxon>Pezizomycotina</taxon>
        <taxon>Eurotiomycetes</taxon>
        <taxon>Eurotiomycetidae</taxon>
        <taxon>Eurotiales</taxon>
        <taxon>Aspergillaceae</taxon>
        <taxon>Aspergillus</taxon>
        <taxon>Aspergillus subgen. Circumdati</taxon>
    </lineage>
</organism>
<keyword evidence="5" id="KW-1185">Reference proteome</keyword>
<feature type="domain" description="Cyclin-D1-binding protein 1-like N-terminal" evidence="3">
    <location>
        <begin position="60"/>
        <end position="207"/>
    </location>
</feature>
<evidence type="ECO:0000313" key="5">
    <source>
        <dbReference type="Proteomes" id="UP000248961"/>
    </source>
</evidence>
<reference evidence="4 5" key="1">
    <citation type="submission" date="2018-02" db="EMBL/GenBank/DDBJ databases">
        <title>The genomes of Aspergillus section Nigri reveals drivers in fungal speciation.</title>
        <authorList>
            <consortium name="DOE Joint Genome Institute"/>
            <person name="Vesth T.C."/>
            <person name="Nybo J."/>
            <person name="Theobald S."/>
            <person name="Brandl J."/>
            <person name="Frisvad J.C."/>
            <person name="Nielsen K.F."/>
            <person name="Lyhne E.K."/>
            <person name="Kogle M.E."/>
            <person name="Kuo A."/>
            <person name="Riley R."/>
            <person name="Clum A."/>
            <person name="Nolan M."/>
            <person name="Lipzen A."/>
            <person name="Salamov A."/>
            <person name="Henrissat B."/>
            <person name="Wiebenga A."/>
            <person name="De vries R.P."/>
            <person name="Grigoriev I.V."/>
            <person name="Mortensen U.H."/>
            <person name="Andersen M.R."/>
            <person name="Baker S.E."/>
        </authorList>
    </citation>
    <scope>NUCLEOTIDE SEQUENCE [LARGE SCALE GENOMIC DNA]</scope>
    <source>
        <strain evidence="4 5">CBS 101889</strain>
    </source>
</reference>
<feature type="signal peptide" evidence="2">
    <location>
        <begin position="1"/>
        <end position="24"/>
    </location>
</feature>
<evidence type="ECO:0000313" key="4">
    <source>
        <dbReference type="EMBL" id="RAL15845.1"/>
    </source>
</evidence>
<dbReference type="AlphaFoldDB" id="A0A395I7E4"/>
<dbReference type="InterPro" id="IPR026907">
    <property type="entry name" value="GCIP-like"/>
</dbReference>
<dbReference type="Pfam" id="PF13324">
    <property type="entry name" value="GCIP_N"/>
    <property type="match status" value="1"/>
</dbReference>
<accession>A0A395I7E4</accession>
<keyword evidence="2" id="KW-0732">Signal</keyword>
<dbReference type="GeneID" id="37204699"/>
<feature type="chain" id="PRO_5017312125" description="Cyclin-D1-binding protein 1-like N-terminal domain-containing protein" evidence="2">
    <location>
        <begin position="25"/>
        <end position="369"/>
    </location>
</feature>
<dbReference type="RefSeq" id="XP_025554999.1">
    <property type="nucleotide sequence ID" value="XM_025700410.1"/>
</dbReference>
<feature type="compositionally biased region" description="Low complexity" evidence="1">
    <location>
        <begin position="24"/>
        <end position="47"/>
    </location>
</feature>
<evidence type="ECO:0000256" key="2">
    <source>
        <dbReference type="SAM" id="SignalP"/>
    </source>
</evidence>
<dbReference type="STRING" id="1450537.A0A395I7E4"/>
<evidence type="ECO:0000256" key="1">
    <source>
        <dbReference type="SAM" id="MobiDB-lite"/>
    </source>
</evidence>
<dbReference type="OrthoDB" id="4088536at2759"/>
<protein>
    <recommendedName>
        <fullName evidence="3">Cyclin-D1-binding protein 1-like N-terminal domain-containing protein</fullName>
    </recommendedName>
</protein>
<dbReference type="Proteomes" id="UP000248961">
    <property type="component" value="Unassembled WGS sequence"/>
</dbReference>
<dbReference type="EMBL" id="KZ824270">
    <property type="protein sequence ID" value="RAL15845.1"/>
    <property type="molecule type" value="Genomic_DNA"/>
</dbReference>
<evidence type="ECO:0000259" key="3">
    <source>
        <dbReference type="Pfam" id="PF13324"/>
    </source>
</evidence>
<dbReference type="GO" id="GO:0005634">
    <property type="term" value="C:nucleus"/>
    <property type="evidence" value="ECO:0007669"/>
    <property type="project" value="TreeGrafter"/>
</dbReference>
<proteinExistence type="predicted"/>
<feature type="region of interest" description="Disordered" evidence="1">
    <location>
        <begin position="221"/>
        <end position="248"/>
    </location>
</feature>